<accession>A0A133PLP2</accession>
<sequence length="218" mass="25130">MFRRLKLDPRTSIILLLLVNIFFFKSRTVASELVLMSYLLIILTVCGNFKSGLKVYLTFITFLIINYFVFPHSPKWIVTTFIVPVSYARKIFPCIMAGTLLYKTVTVRGIAGVFRKFKFSENFILAFMITYRYFPTLRQDIHCVRESMKIRGISMIKNMDIFVVPIINSAIDMSEELSKAAVTRGVENPGRKTTIIDFKFTVYDVLVILSVVLIMAIF</sequence>
<evidence type="ECO:0000313" key="7">
    <source>
        <dbReference type="EMBL" id="KXA29467.1"/>
    </source>
</evidence>
<organism evidence="7">
    <name type="scientific">Peptoniphilus harei</name>
    <dbReference type="NCBI Taxonomy" id="54005"/>
    <lineage>
        <taxon>Bacteria</taxon>
        <taxon>Bacillati</taxon>
        <taxon>Bacillota</taxon>
        <taxon>Tissierellia</taxon>
        <taxon>Tissierellales</taxon>
        <taxon>Peptoniphilaceae</taxon>
        <taxon>Peptoniphilus</taxon>
    </lineage>
</organism>
<name>A0A133PLP2_9FIRM</name>
<dbReference type="RefSeq" id="WP_002839659.1">
    <property type="nucleotide sequence ID" value="NZ_JADNMH010000002.1"/>
</dbReference>
<evidence type="ECO:0000256" key="4">
    <source>
        <dbReference type="ARBA" id="ARBA00022989"/>
    </source>
</evidence>
<dbReference type="AlphaFoldDB" id="A0A133PLP2"/>
<protein>
    <submittedName>
        <fullName evidence="7">Cobalt transport protein</fullName>
    </submittedName>
</protein>
<keyword evidence="4 6" id="KW-1133">Transmembrane helix</keyword>
<dbReference type="CDD" id="cd16914">
    <property type="entry name" value="EcfT"/>
    <property type="match status" value="1"/>
</dbReference>
<proteinExistence type="predicted"/>
<dbReference type="PATRIC" id="fig|54005.3.peg.1073"/>
<dbReference type="InterPro" id="IPR051611">
    <property type="entry name" value="ECF_transporter_component"/>
</dbReference>
<evidence type="ECO:0000256" key="6">
    <source>
        <dbReference type="SAM" id="Phobius"/>
    </source>
</evidence>
<dbReference type="Pfam" id="PF02361">
    <property type="entry name" value="CbiQ"/>
    <property type="match status" value="1"/>
</dbReference>
<evidence type="ECO:0000256" key="3">
    <source>
        <dbReference type="ARBA" id="ARBA00022692"/>
    </source>
</evidence>
<dbReference type="GO" id="GO:0005886">
    <property type="term" value="C:plasma membrane"/>
    <property type="evidence" value="ECO:0007669"/>
    <property type="project" value="UniProtKB-ARBA"/>
</dbReference>
<reference evidence="7 8" key="1">
    <citation type="submission" date="2016-01" db="EMBL/GenBank/DDBJ databases">
        <authorList>
            <person name="Oliw E.H."/>
        </authorList>
    </citation>
    <scope>NUCLEOTIDE SEQUENCE [LARGE SCALE GENOMIC DNA]</scope>
    <source>
        <strain evidence="7 8">CMW7756A</strain>
    </source>
</reference>
<dbReference type="InterPro" id="IPR003339">
    <property type="entry name" value="ABC/ECF_trnsptr_transmembrane"/>
</dbReference>
<dbReference type="PANTHER" id="PTHR34857">
    <property type="entry name" value="SLL0384 PROTEIN"/>
    <property type="match status" value="1"/>
</dbReference>
<evidence type="ECO:0000313" key="8">
    <source>
        <dbReference type="Proteomes" id="UP000070174"/>
    </source>
</evidence>
<feature type="transmembrane region" description="Helical" evidence="6">
    <location>
        <begin position="53"/>
        <end position="70"/>
    </location>
</feature>
<dbReference type="PANTHER" id="PTHR34857:SF2">
    <property type="entry name" value="SLL0384 PROTEIN"/>
    <property type="match status" value="1"/>
</dbReference>
<evidence type="ECO:0000256" key="2">
    <source>
        <dbReference type="ARBA" id="ARBA00022475"/>
    </source>
</evidence>
<comment type="subcellular location">
    <subcellularLocation>
        <location evidence="1">Membrane</location>
        <topology evidence="1">Multi-pass membrane protein</topology>
    </subcellularLocation>
</comment>
<evidence type="ECO:0000256" key="1">
    <source>
        <dbReference type="ARBA" id="ARBA00004141"/>
    </source>
</evidence>
<gene>
    <name evidence="7" type="ORF">HMPREF3229_01091</name>
</gene>
<evidence type="ECO:0000256" key="5">
    <source>
        <dbReference type="ARBA" id="ARBA00023136"/>
    </source>
</evidence>
<keyword evidence="3 6" id="KW-0812">Transmembrane</keyword>
<comment type="caution">
    <text evidence="7">The sequence shown here is derived from an EMBL/GenBank/DDBJ whole genome shotgun (WGS) entry which is preliminary data.</text>
</comment>
<keyword evidence="5 6" id="KW-0472">Membrane</keyword>
<dbReference type="EMBL" id="LRQE01000034">
    <property type="protein sequence ID" value="KXA29467.1"/>
    <property type="molecule type" value="Genomic_DNA"/>
</dbReference>
<dbReference type="Proteomes" id="UP000070174">
    <property type="component" value="Unassembled WGS sequence"/>
</dbReference>
<keyword evidence="2" id="KW-1003">Cell membrane</keyword>
<feature type="transmembrane region" description="Helical" evidence="6">
    <location>
        <begin position="200"/>
        <end position="217"/>
    </location>
</feature>